<evidence type="ECO:0000256" key="2">
    <source>
        <dbReference type="ARBA" id="ARBA00012737"/>
    </source>
</evidence>
<dbReference type="STRING" id="59561.AQZ59_01084"/>
<keyword evidence="3" id="KW-0061">Asparagine biosynthesis</keyword>
<dbReference type="Proteomes" id="UP000054404">
    <property type="component" value="Unassembled WGS sequence"/>
</dbReference>
<accession>A0A0W1KKJ1</accession>
<dbReference type="AlphaFoldDB" id="A0A0W1KKJ1"/>
<dbReference type="SUPFAM" id="SSF52402">
    <property type="entry name" value="Adenine nucleotide alpha hydrolases-like"/>
    <property type="match status" value="1"/>
</dbReference>
<dbReference type="PANTHER" id="PTHR43284:SF1">
    <property type="entry name" value="ASPARAGINE SYNTHETASE"/>
    <property type="match status" value="1"/>
</dbReference>
<name>A0A0W1KKJ1_9ACTO</name>
<comment type="catalytic activity">
    <reaction evidence="4">
        <text>L-aspartate + L-glutamine + ATP + H2O = L-asparagine + L-glutamate + AMP + diphosphate + H(+)</text>
        <dbReference type="Rhea" id="RHEA:12228"/>
        <dbReference type="ChEBI" id="CHEBI:15377"/>
        <dbReference type="ChEBI" id="CHEBI:15378"/>
        <dbReference type="ChEBI" id="CHEBI:29985"/>
        <dbReference type="ChEBI" id="CHEBI:29991"/>
        <dbReference type="ChEBI" id="CHEBI:30616"/>
        <dbReference type="ChEBI" id="CHEBI:33019"/>
        <dbReference type="ChEBI" id="CHEBI:58048"/>
        <dbReference type="ChEBI" id="CHEBI:58359"/>
        <dbReference type="ChEBI" id="CHEBI:456215"/>
        <dbReference type="EC" id="6.3.5.4"/>
    </reaction>
</comment>
<dbReference type="InterPro" id="IPR051786">
    <property type="entry name" value="ASN_synthetase/amidase"/>
</dbReference>
<dbReference type="EMBL" id="LNIZ01000004">
    <property type="protein sequence ID" value="KTF04108.1"/>
    <property type="molecule type" value="Genomic_DNA"/>
</dbReference>
<dbReference type="GO" id="GO:0006529">
    <property type="term" value="P:asparagine biosynthetic process"/>
    <property type="evidence" value="ECO:0007669"/>
    <property type="project" value="UniProtKB-KW"/>
</dbReference>
<dbReference type="GO" id="GO:0004066">
    <property type="term" value="F:asparagine synthase (glutamine-hydrolyzing) activity"/>
    <property type="evidence" value="ECO:0007669"/>
    <property type="project" value="UniProtKB-EC"/>
</dbReference>
<dbReference type="InterPro" id="IPR014729">
    <property type="entry name" value="Rossmann-like_a/b/a_fold"/>
</dbReference>
<evidence type="ECO:0000256" key="4">
    <source>
        <dbReference type="ARBA" id="ARBA00048741"/>
    </source>
</evidence>
<dbReference type="RefSeq" id="WP_062613640.1">
    <property type="nucleotide sequence ID" value="NZ_LNIZ01000004.1"/>
</dbReference>
<gene>
    <name evidence="5" type="ORF">AQZ59_01084</name>
</gene>
<dbReference type="OrthoDB" id="4897717at2"/>
<evidence type="ECO:0000256" key="1">
    <source>
        <dbReference type="ARBA" id="ARBA00005187"/>
    </source>
</evidence>
<comment type="pathway">
    <text evidence="1">Amino-acid biosynthesis; L-asparagine biosynthesis; L-asparagine from L-aspartate (L-Gln route): step 1/1.</text>
</comment>
<evidence type="ECO:0000256" key="3">
    <source>
        <dbReference type="ARBA" id="ARBA00022888"/>
    </source>
</evidence>
<evidence type="ECO:0000313" key="5">
    <source>
        <dbReference type="EMBL" id="KTF04108.1"/>
    </source>
</evidence>
<dbReference type="PATRIC" id="fig|59561.3.peg.1074"/>
<dbReference type="InterPro" id="IPR029055">
    <property type="entry name" value="Ntn_hydrolases_N"/>
</dbReference>
<dbReference type="EC" id="6.3.5.4" evidence="2"/>
<proteinExistence type="predicted"/>
<comment type="caution">
    <text evidence="5">The sequence shown here is derived from an EMBL/GenBank/DDBJ whole genome shotgun (WGS) entry which is preliminary data.</text>
</comment>
<dbReference type="PANTHER" id="PTHR43284">
    <property type="entry name" value="ASPARAGINE SYNTHETASE (GLUTAMINE-HYDROLYZING)"/>
    <property type="match status" value="1"/>
</dbReference>
<sequence length="535" mass="59754">MCAVIIADAENWLPLEGPAGTLYWRASLRGQEPIGIPDGGERLEEWIRRQVGNWAAAFVTEDTAYLMTDQARSFPIHIALGSPTVVSSSIEAMRAHIPFVRNEHAAQEFLHSGYVLGADMLVDGVTSLPTSTLAVVRGGTISQKHYVNFYPEHSADSSSFWRAVKEELLRTYAGLLARADGRQLLIPLSGGIDSRLQLAILRELDAPNVLNFTYGKAGSAEAGISRRSADLAGFDWIFVEQDGERVAQAWNSPANNGFLRRAWEGNALPHIQDWYALRKLRQLDQVEADAIVLPGHTVVGNQHHAELLQPGTSVTKAQLARAVAETHLSLRRRPDRAVARAYTAEKISSFIDAHWGDGDAQRRSDLMHHFNLDNRQAKYISNSVRAYEHFGFDWAMPMYERSFHELWLSGPFGVYSPDRAEYREFTNAWFAKTTGEELEYFHVATAPRVSRGRAELLAIAKKLKLVEKVNRLKSVKTQLNHPMGFEGFARGTSTGMLAWKLLRGETLMGVFAEEFLTNTWVPEQDVVPDSRGGTQ</sequence>
<dbReference type="SUPFAM" id="SSF56235">
    <property type="entry name" value="N-terminal nucleophile aminohydrolases (Ntn hydrolases)"/>
    <property type="match status" value="1"/>
</dbReference>
<dbReference type="Gene3D" id="3.40.50.620">
    <property type="entry name" value="HUPs"/>
    <property type="match status" value="1"/>
</dbReference>
<keyword evidence="6" id="KW-1185">Reference proteome</keyword>
<reference evidence="5 6" key="1">
    <citation type="submission" date="2015-11" db="EMBL/GenBank/DDBJ databases">
        <title>Draft Genome Sequence of the Type Strain Trueperella bernardiae LCDC 89-0504T, Isolated from Blood Culture.</title>
        <authorList>
            <person name="Bernier A.-M."/>
            <person name="Bernard K."/>
        </authorList>
    </citation>
    <scope>NUCLEOTIDE SEQUENCE [LARGE SCALE GENOMIC DNA]</scope>
    <source>
        <strain evidence="5 6">LCDC 89-0504</strain>
    </source>
</reference>
<evidence type="ECO:0000313" key="6">
    <source>
        <dbReference type="Proteomes" id="UP000054404"/>
    </source>
</evidence>
<organism evidence="5 6">
    <name type="scientific">Trueperella bernardiae</name>
    <dbReference type="NCBI Taxonomy" id="59561"/>
    <lineage>
        <taxon>Bacteria</taxon>
        <taxon>Bacillati</taxon>
        <taxon>Actinomycetota</taxon>
        <taxon>Actinomycetes</taxon>
        <taxon>Actinomycetales</taxon>
        <taxon>Actinomycetaceae</taxon>
        <taxon>Trueperella</taxon>
    </lineage>
</organism>
<protein>
    <recommendedName>
        <fullName evidence="2">asparagine synthase (glutamine-hydrolyzing)</fullName>
        <ecNumber evidence="2">6.3.5.4</ecNumber>
    </recommendedName>
</protein>
<keyword evidence="3" id="KW-0028">Amino-acid biosynthesis</keyword>